<dbReference type="InParanoid" id="L7JVA2"/>
<keyword evidence="2" id="KW-0812">Transmembrane</keyword>
<keyword evidence="5" id="KW-0496">Mitochondrion</keyword>
<dbReference type="PANTHER" id="PTHR12763">
    <property type="match status" value="1"/>
</dbReference>
<dbReference type="OMA" id="MGINIWR"/>
<evidence type="ECO:0000256" key="3">
    <source>
        <dbReference type="ARBA" id="ARBA00022792"/>
    </source>
</evidence>
<dbReference type="EMBL" id="JH994000">
    <property type="protein sequence ID" value="ELQ74981.1"/>
    <property type="molecule type" value="Genomic_DNA"/>
</dbReference>
<dbReference type="PANTHER" id="PTHR12763:SF28">
    <property type="entry name" value="GEO10507P1-RELATED"/>
    <property type="match status" value="1"/>
</dbReference>
<evidence type="ECO:0000313" key="8">
    <source>
        <dbReference type="Proteomes" id="UP000011185"/>
    </source>
</evidence>
<dbReference type="FunFam" id="1.10.287.110:FF:000001">
    <property type="entry name" value="Import inner membrane translocase subunit tim14"/>
    <property type="match status" value="1"/>
</dbReference>
<dbReference type="InterPro" id="IPR036869">
    <property type="entry name" value="J_dom_sf"/>
</dbReference>
<keyword evidence="3" id="KW-0999">Mitochondrion inner membrane</keyword>
<name>L7JVA2_TRAHO</name>
<comment type="subcellular location">
    <subcellularLocation>
        <location evidence="1">Mitochondrion inner membrane</location>
    </subcellularLocation>
</comment>
<gene>
    <name evidence="7" type="ORF">THOM_2079</name>
</gene>
<sequence>MLKRHIQKNEGFKPRMSLEEAHSILNTPSKRYIDISTAHKNLLMINHPDMGGSPFLAAKINEAKDLLMKKYRMT</sequence>
<dbReference type="AlphaFoldDB" id="L7JVA2"/>
<evidence type="ECO:0000256" key="6">
    <source>
        <dbReference type="ARBA" id="ARBA00023136"/>
    </source>
</evidence>
<reference evidence="7 8" key="1">
    <citation type="journal article" date="2012" name="PLoS Pathog.">
        <title>The genome of the obligate intracellular parasite Trachipleistophora hominis: new insights into microsporidian genome dynamics and reductive evolution.</title>
        <authorList>
            <person name="Heinz E."/>
            <person name="Williams T.A."/>
            <person name="Nakjang S."/>
            <person name="Noel C.J."/>
            <person name="Swan D.C."/>
            <person name="Goldberg A.V."/>
            <person name="Harris S.R."/>
            <person name="Weinmaier T."/>
            <person name="Markert S."/>
            <person name="Becher D."/>
            <person name="Bernhardt J."/>
            <person name="Dagan T."/>
            <person name="Hacker C."/>
            <person name="Lucocq J.M."/>
            <person name="Schweder T."/>
            <person name="Rattei T."/>
            <person name="Hall N."/>
            <person name="Hirt R.P."/>
            <person name="Embley T.M."/>
        </authorList>
    </citation>
    <scope>NUCLEOTIDE SEQUENCE [LARGE SCALE GENOMIC DNA]</scope>
</reference>
<evidence type="ECO:0000256" key="1">
    <source>
        <dbReference type="ARBA" id="ARBA00004273"/>
    </source>
</evidence>
<organism evidence="7 8">
    <name type="scientific">Trachipleistophora hominis</name>
    <name type="common">Microsporidian parasite</name>
    <dbReference type="NCBI Taxonomy" id="72359"/>
    <lineage>
        <taxon>Eukaryota</taxon>
        <taxon>Fungi</taxon>
        <taxon>Fungi incertae sedis</taxon>
        <taxon>Microsporidia</taxon>
        <taxon>Pleistophoridae</taxon>
        <taxon>Trachipleistophora</taxon>
    </lineage>
</organism>
<accession>L7JVA2</accession>
<dbReference type="Proteomes" id="UP000011185">
    <property type="component" value="Unassembled WGS sequence"/>
</dbReference>
<keyword evidence="8" id="KW-1185">Reference proteome</keyword>
<evidence type="ECO:0000256" key="2">
    <source>
        <dbReference type="ARBA" id="ARBA00022692"/>
    </source>
</evidence>
<keyword evidence="6" id="KW-0472">Membrane</keyword>
<dbReference type="OrthoDB" id="240298at2759"/>
<evidence type="ECO:0000256" key="4">
    <source>
        <dbReference type="ARBA" id="ARBA00022989"/>
    </source>
</evidence>
<dbReference type="HOGENOM" id="CLU_017633_13_5_1"/>
<evidence type="ECO:0000313" key="7">
    <source>
        <dbReference type="EMBL" id="ELQ74981.1"/>
    </source>
</evidence>
<dbReference type="STRING" id="72359.L7JVA2"/>
<evidence type="ECO:0000256" key="5">
    <source>
        <dbReference type="ARBA" id="ARBA00023128"/>
    </source>
</evidence>
<protein>
    <submittedName>
        <fullName evidence="7">Molecular chaperone (DnaJ superfamily)</fullName>
    </submittedName>
</protein>
<dbReference type="GO" id="GO:0005743">
    <property type="term" value="C:mitochondrial inner membrane"/>
    <property type="evidence" value="ECO:0007669"/>
    <property type="project" value="UniProtKB-SubCell"/>
</dbReference>
<keyword evidence="4" id="KW-1133">Transmembrane helix</keyword>
<dbReference type="SUPFAM" id="SSF46565">
    <property type="entry name" value="Chaperone J-domain"/>
    <property type="match status" value="1"/>
</dbReference>
<proteinExistence type="predicted"/>
<dbReference type="VEuPathDB" id="MicrosporidiaDB:THOM_2079"/>
<dbReference type="Gene3D" id="1.10.287.110">
    <property type="entry name" value="DnaJ domain"/>
    <property type="match status" value="1"/>
</dbReference>